<protein>
    <recommendedName>
        <fullName evidence="1">NADPH-dependent reductive aminase-like C-terminal domain-containing protein</fullName>
    </recommendedName>
</protein>
<proteinExistence type="predicted"/>
<comment type="caution">
    <text evidence="2">The sequence shown here is derived from an EMBL/GenBank/DDBJ whole genome shotgun (WGS) entry which is preliminary data.</text>
</comment>
<dbReference type="InterPro" id="IPR013328">
    <property type="entry name" value="6PGD_dom2"/>
</dbReference>
<dbReference type="Gene3D" id="1.10.1040.10">
    <property type="entry name" value="N-(1-d-carboxylethyl)-l-norvaline Dehydrogenase, domain 2"/>
    <property type="match status" value="1"/>
</dbReference>
<dbReference type="EMBL" id="JADBEB010000001">
    <property type="protein sequence ID" value="MBE1490749.1"/>
    <property type="molecule type" value="Genomic_DNA"/>
</dbReference>
<dbReference type="InterPro" id="IPR048666">
    <property type="entry name" value="RedAm-like_C"/>
</dbReference>
<dbReference type="Pfam" id="PF21761">
    <property type="entry name" value="RedAm-like_C"/>
    <property type="match status" value="1"/>
</dbReference>
<accession>A0A927MA48</accession>
<evidence type="ECO:0000313" key="2">
    <source>
        <dbReference type="EMBL" id="MBE1490749.1"/>
    </source>
</evidence>
<dbReference type="AlphaFoldDB" id="A0A927MA48"/>
<reference evidence="2" key="1">
    <citation type="submission" date="2020-10" db="EMBL/GenBank/DDBJ databases">
        <title>Sequencing the genomes of 1000 actinobacteria strains.</title>
        <authorList>
            <person name="Klenk H.-P."/>
        </authorList>
    </citation>
    <scope>NUCLEOTIDE SEQUENCE</scope>
    <source>
        <strain evidence="2">DSM 46832</strain>
    </source>
</reference>
<keyword evidence="3" id="KW-1185">Reference proteome</keyword>
<organism evidence="2 3">
    <name type="scientific">Plantactinospora soyae</name>
    <dbReference type="NCBI Taxonomy" id="1544732"/>
    <lineage>
        <taxon>Bacteria</taxon>
        <taxon>Bacillati</taxon>
        <taxon>Actinomycetota</taxon>
        <taxon>Actinomycetes</taxon>
        <taxon>Micromonosporales</taxon>
        <taxon>Micromonosporaceae</taxon>
        <taxon>Plantactinospora</taxon>
    </lineage>
</organism>
<gene>
    <name evidence="2" type="ORF">H4W31_006387</name>
</gene>
<feature type="domain" description="NADPH-dependent reductive aminase-like C-terminal" evidence="1">
    <location>
        <begin position="2"/>
        <end position="126"/>
    </location>
</feature>
<evidence type="ECO:0000259" key="1">
    <source>
        <dbReference type="Pfam" id="PF21761"/>
    </source>
</evidence>
<dbReference type="Proteomes" id="UP000649753">
    <property type="component" value="Unassembled WGS sequence"/>
</dbReference>
<evidence type="ECO:0000313" key="3">
    <source>
        <dbReference type="Proteomes" id="UP000649753"/>
    </source>
</evidence>
<name>A0A927MA48_9ACTN</name>
<sequence length="131" mass="14392">MAVLYNTALLDMMYATMNGFLHATALVASANVPAAQFADLAINWFMPTVVDATLVEQAPDLDRGHYPGDFGTMEMNVNALDHITRTCVEQGVHSDQPRLMKAIAERAIAEGFSGKNYLAVFEIFKKATHRS</sequence>
<dbReference type="RefSeq" id="WP_225945773.1">
    <property type="nucleotide sequence ID" value="NZ_JADBEB010000001.1"/>
</dbReference>